<evidence type="ECO:0000313" key="8">
    <source>
        <dbReference type="EMBL" id="ORC34229.1"/>
    </source>
</evidence>
<comment type="similarity">
    <text evidence="3">Belongs to the bacterial flagellin family.</text>
</comment>
<keyword evidence="5" id="KW-0975">Bacterial flagellum</keyword>
<dbReference type="GO" id="GO:0005198">
    <property type="term" value="F:structural molecule activity"/>
    <property type="evidence" value="ECO:0007669"/>
    <property type="project" value="InterPro"/>
</dbReference>
<dbReference type="InterPro" id="IPR046358">
    <property type="entry name" value="Flagellin_C"/>
</dbReference>
<comment type="function">
    <text evidence="1">Component of the core of the flagella.</text>
</comment>
<dbReference type="NCBIfam" id="TIGR02550">
    <property type="entry name" value="flagell_flgL"/>
    <property type="match status" value="1"/>
</dbReference>
<comment type="caution">
    <text evidence="8">The sequence shown here is derived from an EMBL/GenBank/DDBJ whole genome shotgun (WGS) entry which is preliminary data.</text>
</comment>
<dbReference type="EMBL" id="MWQY01000014">
    <property type="protein sequence ID" value="ORC34229.1"/>
    <property type="molecule type" value="Genomic_DNA"/>
</dbReference>
<feature type="domain" description="Flagellin N-terminal" evidence="6">
    <location>
        <begin position="4"/>
        <end position="139"/>
    </location>
</feature>
<evidence type="ECO:0000256" key="4">
    <source>
        <dbReference type="ARBA" id="ARBA00022764"/>
    </source>
</evidence>
<dbReference type="InterPro" id="IPR001492">
    <property type="entry name" value="Flagellin"/>
</dbReference>
<evidence type="ECO:0000256" key="5">
    <source>
        <dbReference type="ARBA" id="ARBA00023143"/>
    </source>
</evidence>
<dbReference type="PANTHER" id="PTHR42792:SF1">
    <property type="entry name" value="FLAGELLAR HOOK-ASSOCIATED PROTEIN 3"/>
    <property type="match status" value="1"/>
</dbReference>
<dbReference type="Pfam" id="PF00700">
    <property type="entry name" value="Flagellin_C"/>
    <property type="match status" value="1"/>
</dbReference>
<keyword evidence="8" id="KW-0282">Flagellum</keyword>
<dbReference type="GO" id="GO:0055040">
    <property type="term" value="C:periplasmic flagellum"/>
    <property type="evidence" value="ECO:0007669"/>
    <property type="project" value="UniProtKB-SubCell"/>
</dbReference>
<dbReference type="InterPro" id="IPR001029">
    <property type="entry name" value="Flagellin_N"/>
</dbReference>
<dbReference type="NCBIfam" id="NF005187">
    <property type="entry name" value="PRK06663.1"/>
    <property type="match status" value="1"/>
</dbReference>
<evidence type="ECO:0000259" key="6">
    <source>
        <dbReference type="Pfam" id="PF00669"/>
    </source>
</evidence>
<keyword evidence="9" id="KW-1185">Reference proteome</keyword>
<evidence type="ECO:0000313" key="9">
    <source>
        <dbReference type="Proteomes" id="UP000192343"/>
    </source>
</evidence>
<reference evidence="8 9" key="1">
    <citation type="submission" date="2017-03" db="EMBL/GenBank/DDBJ databases">
        <title>Draft Genome sequence of Marispirochaeta sp. strain JC444.</title>
        <authorList>
            <person name="Shivani Y."/>
            <person name="Subhash Y."/>
            <person name="Sasikala C."/>
            <person name="Ramana C."/>
        </authorList>
    </citation>
    <scope>NUCLEOTIDE SEQUENCE [LARGE SCALE GENOMIC DNA]</scope>
    <source>
        <strain evidence="8 9">JC444</strain>
    </source>
</reference>
<protein>
    <submittedName>
        <fullName evidence="8">Flagellar hook-associated protein 3</fullName>
    </submittedName>
</protein>
<accession>A0A1Y1RVX9</accession>
<dbReference type="AlphaFoldDB" id="A0A1Y1RVX9"/>
<proteinExistence type="inferred from homology"/>
<dbReference type="Pfam" id="PF00669">
    <property type="entry name" value="Flagellin_N"/>
    <property type="match status" value="1"/>
</dbReference>
<dbReference type="PRINTS" id="PR00207">
    <property type="entry name" value="FLAGELLIN"/>
</dbReference>
<keyword evidence="4" id="KW-0574">Periplasm</keyword>
<dbReference type="RefSeq" id="WP_083051447.1">
    <property type="nucleotide sequence ID" value="NZ_MWQY01000014.1"/>
</dbReference>
<dbReference type="Gene3D" id="1.20.1330.10">
    <property type="entry name" value="f41 fragment of flagellin, N-terminal domain"/>
    <property type="match status" value="2"/>
</dbReference>
<evidence type="ECO:0000256" key="1">
    <source>
        <dbReference type="ARBA" id="ARBA00004095"/>
    </source>
</evidence>
<dbReference type="GO" id="GO:0009424">
    <property type="term" value="C:bacterial-type flagellum hook"/>
    <property type="evidence" value="ECO:0007669"/>
    <property type="project" value="InterPro"/>
</dbReference>
<dbReference type="OrthoDB" id="9758307at2"/>
<gene>
    <name evidence="8" type="ORF">B4O97_13020</name>
</gene>
<organism evidence="8 9">
    <name type="scientific">Marispirochaeta aestuarii</name>
    <dbReference type="NCBI Taxonomy" id="1963862"/>
    <lineage>
        <taxon>Bacteria</taxon>
        <taxon>Pseudomonadati</taxon>
        <taxon>Spirochaetota</taxon>
        <taxon>Spirochaetia</taxon>
        <taxon>Spirochaetales</taxon>
        <taxon>Spirochaetaceae</taxon>
        <taxon>Marispirochaeta</taxon>
    </lineage>
</organism>
<dbReference type="GO" id="GO:0071973">
    <property type="term" value="P:bacterial-type flagellum-dependent cell motility"/>
    <property type="evidence" value="ECO:0007669"/>
    <property type="project" value="InterPro"/>
</dbReference>
<name>A0A1Y1RVX9_9SPIO</name>
<dbReference type="Proteomes" id="UP000192343">
    <property type="component" value="Unassembled WGS sequence"/>
</dbReference>
<keyword evidence="8" id="KW-0969">Cilium</keyword>
<keyword evidence="8" id="KW-0966">Cell projection</keyword>
<dbReference type="STRING" id="1963862.B4O97_13020"/>
<comment type="subcellular location">
    <subcellularLocation>
        <location evidence="2">Periplasmic flagellum</location>
    </subcellularLocation>
</comment>
<evidence type="ECO:0000259" key="7">
    <source>
        <dbReference type="Pfam" id="PF00700"/>
    </source>
</evidence>
<dbReference type="PANTHER" id="PTHR42792">
    <property type="entry name" value="FLAGELLIN"/>
    <property type="match status" value="1"/>
</dbReference>
<dbReference type="SUPFAM" id="SSF64518">
    <property type="entry name" value="Phase 1 flagellin"/>
    <property type="match status" value="1"/>
</dbReference>
<evidence type="ECO:0000256" key="3">
    <source>
        <dbReference type="ARBA" id="ARBA00005709"/>
    </source>
</evidence>
<feature type="domain" description="Flagellin C-terminal" evidence="7">
    <location>
        <begin position="330"/>
        <end position="401"/>
    </location>
</feature>
<sequence length="414" mass="45936">MNRVSTNQANNDMIYHTYRRQKLMNDLQNKMAEQTRIKELRDAPVAAAHSARFLSRISRLERFQENVENVQSFRRVAEGYMNEANQILHRIREIAVQGATGTFTKDDKKIMGQEVNELLKELVEVANSSGADGSKLFGGDRNITEPFRALESRHPEINGRVISKVDYVGGNKDNFVEISDENLIPAGFRGNNIFWAEQHQIFSGVNAETYTVAEDTAILIDGVRVPLAAGDNIHGIIAKIKDSDAAVDAYLDPVSNSLNIRSTVPHQILLEDEQGGTVLQDLGVVSGNGRPPFNIASDARESGGSVFDMVISLRDSLYSGDTLDIGGRGIQGITTAQNNLVQEIAKLGSVDERMEIVWNRLNREIPQTQEQNSLASDIDMAEAILELKMLEYTHKAALQTAGRILQPTLMDFLR</sequence>
<evidence type="ECO:0000256" key="2">
    <source>
        <dbReference type="ARBA" id="ARBA00004631"/>
    </source>
</evidence>
<dbReference type="InterPro" id="IPR013384">
    <property type="entry name" value="Flagell_FlgL"/>
</dbReference>